<dbReference type="AlphaFoldDB" id="A0A5E4ZS85"/>
<dbReference type="GO" id="GO:0055085">
    <property type="term" value="P:transmembrane transport"/>
    <property type="evidence" value="ECO:0007669"/>
    <property type="project" value="InterPro"/>
</dbReference>
<evidence type="ECO:0000313" key="3">
    <source>
        <dbReference type="Proteomes" id="UP000383122"/>
    </source>
</evidence>
<evidence type="ECO:0000259" key="1">
    <source>
        <dbReference type="PROSITE" id="PS52015"/>
    </source>
</evidence>
<organism evidence="2 3">
    <name type="scientific">Pandoraea anapnoica</name>
    <dbReference type="NCBI Taxonomy" id="2508301"/>
    <lineage>
        <taxon>Bacteria</taxon>
        <taxon>Pseudomonadati</taxon>
        <taxon>Pseudomonadota</taxon>
        <taxon>Betaproteobacteria</taxon>
        <taxon>Burkholderiales</taxon>
        <taxon>Burkholderiaceae</taxon>
        <taxon>Pandoraea</taxon>
    </lineage>
</organism>
<protein>
    <recommendedName>
        <fullName evidence="1">TonB C-terminal domain-containing protein</fullName>
    </recommendedName>
</protein>
<keyword evidence="3" id="KW-1185">Reference proteome</keyword>
<dbReference type="SUPFAM" id="SSF74653">
    <property type="entry name" value="TolA/TonB C-terminal domain"/>
    <property type="match status" value="1"/>
</dbReference>
<dbReference type="Gene3D" id="3.30.1150.10">
    <property type="match status" value="1"/>
</dbReference>
<gene>
    <name evidence="2" type="ORF">PAN31117_01520</name>
</gene>
<evidence type="ECO:0000313" key="2">
    <source>
        <dbReference type="EMBL" id="VVE64249.1"/>
    </source>
</evidence>
<dbReference type="Proteomes" id="UP000383122">
    <property type="component" value="Unassembled WGS sequence"/>
</dbReference>
<reference evidence="2 3" key="1">
    <citation type="submission" date="2019-08" db="EMBL/GenBank/DDBJ databases">
        <authorList>
            <person name="Peeters C."/>
        </authorList>
    </citation>
    <scope>NUCLEOTIDE SEQUENCE [LARGE SCALE GENOMIC DNA]</scope>
    <source>
        <strain evidence="2 3">LMG 31117</strain>
    </source>
</reference>
<dbReference type="InterPro" id="IPR037682">
    <property type="entry name" value="TonB_C"/>
</dbReference>
<dbReference type="EMBL" id="CABPSP010000003">
    <property type="protein sequence ID" value="VVE64249.1"/>
    <property type="molecule type" value="Genomic_DNA"/>
</dbReference>
<sequence length="68" mass="7370">MPNPLVSYVVDEHAGVRDVVLKQSSGSDALDEAALTAVIDISCTRPAMDHSGYAWPYAITTEVKFGFR</sequence>
<accession>A0A5E4ZS85</accession>
<proteinExistence type="predicted"/>
<feature type="domain" description="TonB C-terminal" evidence="1">
    <location>
        <begin position="1"/>
        <end position="68"/>
    </location>
</feature>
<dbReference type="PROSITE" id="PS52015">
    <property type="entry name" value="TONB_CTD"/>
    <property type="match status" value="1"/>
</dbReference>
<name>A0A5E4ZS85_9BURK</name>